<name>A0A6M0RVG5_9CYAN</name>
<proteinExistence type="predicted"/>
<dbReference type="AlphaFoldDB" id="A0A6M0RVG5"/>
<comment type="caution">
    <text evidence="1">The sequence shown here is derived from an EMBL/GenBank/DDBJ whole genome shotgun (WGS) entry which is preliminary data.</text>
</comment>
<organism evidence="1 2">
    <name type="scientific">Adonisia turfae CCMR0081</name>
    <dbReference type="NCBI Taxonomy" id="2292702"/>
    <lineage>
        <taxon>Bacteria</taxon>
        <taxon>Bacillati</taxon>
        <taxon>Cyanobacteriota</taxon>
        <taxon>Adonisia</taxon>
        <taxon>Adonisia turfae</taxon>
    </lineage>
</organism>
<accession>A0A6M0RVG5</accession>
<dbReference type="Proteomes" id="UP000481033">
    <property type="component" value="Unassembled WGS sequence"/>
</dbReference>
<reference evidence="1 2" key="1">
    <citation type="journal article" date="2020" name="Microb. Ecol.">
        <title>Ecogenomics of the Marine Benthic Filamentous Cyanobacterium Adonisia.</title>
        <authorList>
            <person name="Walter J.M."/>
            <person name="Coutinho F.H."/>
            <person name="Leomil L."/>
            <person name="Hargreaves P.I."/>
            <person name="Campeao M.E."/>
            <person name="Vieira V.V."/>
            <person name="Silva B.S."/>
            <person name="Fistarol G.O."/>
            <person name="Salomon P.S."/>
            <person name="Sawabe T."/>
            <person name="Mino S."/>
            <person name="Hosokawa M."/>
            <person name="Miyashita H."/>
            <person name="Maruyama F."/>
            <person name="van Verk M.C."/>
            <person name="Dutilh B.E."/>
            <person name="Thompson C.C."/>
            <person name="Thompson F.L."/>
        </authorList>
    </citation>
    <scope>NUCLEOTIDE SEQUENCE [LARGE SCALE GENOMIC DNA]</scope>
    <source>
        <strain evidence="1 2">CCMR0081</strain>
    </source>
</reference>
<evidence type="ECO:0000313" key="2">
    <source>
        <dbReference type="Proteomes" id="UP000481033"/>
    </source>
</evidence>
<dbReference type="RefSeq" id="WP_163702822.1">
    <property type="nucleotide sequence ID" value="NZ_QXHD01000004.1"/>
</dbReference>
<dbReference type="EMBL" id="QXHD01000004">
    <property type="protein sequence ID" value="NEZ60159.1"/>
    <property type="molecule type" value="Genomic_DNA"/>
</dbReference>
<gene>
    <name evidence="1" type="ORF">DXZ20_31840</name>
</gene>
<evidence type="ECO:0000313" key="1">
    <source>
        <dbReference type="EMBL" id="NEZ60159.1"/>
    </source>
</evidence>
<keyword evidence="2" id="KW-1185">Reference proteome</keyword>
<sequence length="62" mass="6617">MVSQYSSHSIVTVAGIDRDLVEQLGPGAAADRQTLKALKNIDSSGANDVLEIVKLTYQPCDN</sequence>
<protein>
    <submittedName>
        <fullName evidence="1">Uncharacterized protein</fullName>
    </submittedName>
</protein>